<keyword evidence="4" id="KW-1185">Reference proteome</keyword>
<protein>
    <submittedName>
        <fullName evidence="3">Pdc2p</fullName>
    </submittedName>
</protein>
<evidence type="ECO:0000256" key="1">
    <source>
        <dbReference type="ARBA" id="ARBA00023125"/>
    </source>
</evidence>
<dbReference type="PANTHER" id="PTHR19303:SF73">
    <property type="entry name" value="PROTEIN PDC2"/>
    <property type="match status" value="1"/>
</dbReference>
<dbReference type="InterPro" id="IPR004875">
    <property type="entry name" value="DDE_SF_endonuclease_dom"/>
</dbReference>
<dbReference type="InterPro" id="IPR009057">
    <property type="entry name" value="Homeodomain-like_sf"/>
</dbReference>
<evidence type="ECO:0000259" key="2">
    <source>
        <dbReference type="PROSITE" id="PS51253"/>
    </source>
</evidence>
<dbReference type="SUPFAM" id="SSF46689">
    <property type="entry name" value="Homeodomain-like"/>
    <property type="match status" value="1"/>
</dbReference>
<name>A0A015JWT1_RHIIW</name>
<dbReference type="InterPro" id="IPR050863">
    <property type="entry name" value="CenT-Element_Derived"/>
</dbReference>
<comment type="caution">
    <text evidence="3">The sequence shown here is derived from an EMBL/GenBank/DDBJ whole genome shotgun (WGS) entry which is preliminary data.</text>
</comment>
<dbReference type="InterPro" id="IPR006600">
    <property type="entry name" value="HTH_CenpB_DNA-bd_dom"/>
</dbReference>
<dbReference type="Pfam" id="PF03184">
    <property type="entry name" value="DDE_1"/>
    <property type="match status" value="1"/>
</dbReference>
<reference evidence="3 4" key="1">
    <citation type="submission" date="2014-02" db="EMBL/GenBank/DDBJ databases">
        <title>Single nucleus genome sequencing reveals high similarity among nuclei of an endomycorrhizal fungus.</title>
        <authorList>
            <person name="Lin K."/>
            <person name="Geurts R."/>
            <person name="Zhang Z."/>
            <person name="Limpens E."/>
            <person name="Saunders D.G."/>
            <person name="Mu D."/>
            <person name="Pang E."/>
            <person name="Cao H."/>
            <person name="Cha H."/>
            <person name="Lin T."/>
            <person name="Zhou Q."/>
            <person name="Shang Y."/>
            <person name="Li Y."/>
            <person name="Ivanov S."/>
            <person name="Sharma T."/>
            <person name="Velzen R.V."/>
            <person name="Ruijter N.D."/>
            <person name="Aanen D.K."/>
            <person name="Win J."/>
            <person name="Kamoun S."/>
            <person name="Bisseling T."/>
            <person name="Huang S."/>
        </authorList>
    </citation>
    <scope>NUCLEOTIDE SEQUENCE [LARGE SCALE GENOMIC DNA]</scope>
    <source>
        <strain evidence="4">DAOM197198w</strain>
    </source>
</reference>
<dbReference type="Pfam" id="PF03221">
    <property type="entry name" value="HTH_Tnp_Tc5"/>
    <property type="match status" value="1"/>
</dbReference>
<dbReference type="GO" id="GO:0005634">
    <property type="term" value="C:nucleus"/>
    <property type="evidence" value="ECO:0007669"/>
    <property type="project" value="TreeGrafter"/>
</dbReference>
<evidence type="ECO:0000313" key="4">
    <source>
        <dbReference type="Proteomes" id="UP000022910"/>
    </source>
</evidence>
<dbReference type="OMA" id="QWMQKLD"/>
<accession>A0A015JWT1</accession>
<organism evidence="3 4">
    <name type="scientific">Rhizophagus irregularis (strain DAOM 197198w)</name>
    <name type="common">Glomus intraradices</name>
    <dbReference type="NCBI Taxonomy" id="1432141"/>
    <lineage>
        <taxon>Eukaryota</taxon>
        <taxon>Fungi</taxon>
        <taxon>Fungi incertae sedis</taxon>
        <taxon>Mucoromycota</taxon>
        <taxon>Glomeromycotina</taxon>
        <taxon>Glomeromycetes</taxon>
        <taxon>Glomerales</taxon>
        <taxon>Glomeraceae</taxon>
        <taxon>Rhizophagus</taxon>
    </lineage>
</organism>
<keyword evidence="1" id="KW-0238">DNA-binding</keyword>
<proteinExistence type="predicted"/>
<dbReference type="EMBL" id="JEMT01013356">
    <property type="protein sequence ID" value="EXX73997.1"/>
    <property type="molecule type" value="Genomic_DNA"/>
</dbReference>
<dbReference type="AlphaFoldDB" id="A0A015JWT1"/>
<sequence length="531" mass="61752">MSLKRTTLTEIQKHELCVYARDNKRTRSQYVGWIEEKWSVKVNESTITRILQTAENRLNSEPISPNSKRHKSVTYPELELALKEFVLNYQHRTVLSDAILIEKAKMIAEGLGIPQNALQFSSGWLHKFKDHNGIRRRKLEGEASSADETAIANALPLLRELCSNYPPERIYNMDETGFFYRLEPDRTLATKRLAGRKVNRERLSIALCANADGSHKLNPLIIGKFERPRCFKNIRIQAMPMIYRHNAKAWMITSLFQEWIREFDRQVGLKHQGQRVLLLLDNCSSHKLGEITLRYTDVHFLPPNTTSKIQPMDAGVIMSFKRYYRRLMLQYVETGNRAEDLRMDVLQAIRYIIQAWEEVDAEIIHNCWHHTKILPDANVNLRNISENIRQNENLTLNDLADALQALNLPYPMQVDEFLNIPEENVVYEVPKDDQIVEELVYLFKNTDEENMDLEEMDDSNESPIISASTAISCLETVRTFLLQQDNAVRSPNSLCHQFTELPHRTGIPMVERTNKRTNEQLNEQANNQRHN</sequence>
<dbReference type="HOGENOM" id="CLU_018294_0_3_1"/>
<dbReference type="Proteomes" id="UP000022910">
    <property type="component" value="Unassembled WGS sequence"/>
</dbReference>
<dbReference type="OrthoDB" id="2350305at2759"/>
<dbReference type="Gene3D" id="1.10.10.60">
    <property type="entry name" value="Homeodomain-like"/>
    <property type="match status" value="2"/>
</dbReference>
<dbReference type="GO" id="GO:0003677">
    <property type="term" value="F:DNA binding"/>
    <property type="evidence" value="ECO:0007669"/>
    <property type="project" value="UniProtKB-KW"/>
</dbReference>
<dbReference type="SMART" id="SM00674">
    <property type="entry name" value="CENPB"/>
    <property type="match status" value="1"/>
</dbReference>
<gene>
    <name evidence="3" type="ORF">RirG_055200</name>
</gene>
<dbReference type="PROSITE" id="PS51253">
    <property type="entry name" value="HTH_CENPB"/>
    <property type="match status" value="1"/>
</dbReference>
<dbReference type="PANTHER" id="PTHR19303">
    <property type="entry name" value="TRANSPOSON"/>
    <property type="match status" value="1"/>
</dbReference>
<evidence type="ECO:0000313" key="3">
    <source>
        <dbReference type="EMBL" id="EXX73997.1"/>
    </source>
</evidence>
<feature type="domain" description="HTH CENPB-type" evidence="2">
    <location>
        <begin position="66"/>
        <end position="138"/>
    </location>
</feature>